<comment type="caution">
    <text evidence="1">The sequence shown here is derived from an EMBL/GenBank/DDBJ whole genome shotgun (WGS) entry which is preliminary data.</text>
</comment>
<evidence type="ECO:0000313" key="1">
    <source>
        <dbReference type="EMBL" id="KAI3367797.1"/>
    </source>
</evidence>
<reference evidence="1" key="1">
    <citation type="submission" date="2022-04" db="EMBL/GenBank/DDBJ databases">
        <title>Jade perch genome.</title>
        <authorList>
            <person name="Chao B."/>
        </authorList>
    </citation>
    <scope>NUCLEOTIDE SEQUENCE</scope>
    <source>
        <strain evidence="1">CB-2022</strain>
    </source>
</reference>
<keyword evidence="2" id="KW-1185">Reference proteome</keyword>
<evidence type="ECO:0000313" key="2">
    <source>
        <dbReference type="Proteomes" id="UP000831701"/>
    </source>
</evidence>
<dbReference type="EMBL" id="CM041539">
    <property type="protein sequence ID" value="KAI3367797.1"/>
    <property type="molecule type" value="Genomic_DNA"/>
</dbReference>
<protein>
    <submittedName>
        <fullName evidence="1">Uncharacterized protein</fullName>
    </submittedName>
</protein>
<dbReference type="Proteomes" id="UP000831701">
    <property type="component" value="Chromosome 9"/>
</dbReference>
<organism evidence="1 2">
    <name type="scientific">Scortum barcoo</name>
    <name type="common">barcoo grunter</name>
    <dbReference type="NCBI Taxonomy" id="214431"/>
    <lineage>
        <taxon>Eukaryota</taxon>
        <taxon>Metazoa</taxon>
        <taxon>Chordata</taxon>
        <taxon>Craniata</taxon>
        <taxon>Vertebrata</taxon>
        <taxon>Euteleostomi</taxon>
        <taxon>Actinopterygii</taxon>
        <taxon>Neopterygii</taxon>
        <taxon>Teleostei</taxon>
        <taxon>Neoteleostei</taxon>
        <taxon>Acanthomorphata</taxon>
        <taxon>Eupercaria</taxon>
        <taxon>Centrarchiformes</taxon>
        <taxon>Terapontoidei</taxon>
        <taxon>Terapontidae</taxon>
        <taxon>Scortum</taxon>
    </lineage>
</organism>
<sequence>MVVEDVQFLNILKGKRVKLTLRTSSFLGVVQRINPNKTLILADVVSVSNGCKLPGSKMFFGHEILNGEFTPVTCSVLHRDLQEHRAEDHLNVEKFQPYRKTHPYGDDNEDEEEYINFVVIDEFHEKFGPAVMHIKRQHVIGVGADGVEVFKHGRLCWLQIATKNKIYLFDMLLLGARAFKNGLTMILESKHILKVIHDCRAIAGCLIAQFGVKLTNVFDTQVADVMCFYSETAGFLPDRVSTLQEVVNLHLKVPSSQLLSLQMKSQLTKEEREIWQRRPCPVPLLKVMALSVIHLQPLRLVLLDTLMTDYMALVDSYLNSSHYQPDELEHVSMESVLELPRELRQLEQTRRERQELATSRYPITEQGLLARFNPRAPSPPQTAPAGQGQIPSESFEPATVESPPLDLLPHEPPVTTPRVTAAAQASVPASVSDLRKEMSVNSPQSLGVGRWHAEVPMDTIGRGRPLGKEQSSLPAIGRGFLLQISQAQIPRESPGDTETPARMGVAPSFPDHTLNQEVMSQSGRSAHNHPQSLSSSLRSFRPGRKEQGACHTVVTPSSPPPSSNPPASKLQTVLCPSEGKDDCTFSITAGCCQAIFRLQSERVSPVGFGEILGLDGPARAGWACLGPDAAASVQAWHWDILGPEHFPVIMRAPEEKEKQNGFQELASSQAVPFFAAGTMHWRHTPRMDLGISHGKMFPEFRSQAQGKAEDGARVRGREVEGGGMAVWFTSIFAIVITLFTQVLGSGVFEIELHHFQNTKGLLANGLSCGMTGCRTYFRFCLKNFQTVVSPGGCIFGEVTTSVLGTDSFSIQQDARLRLPLKVTWPGSFSLLIDAWHSPEEDLPGDTTDPEFLISSFAIQRQLGIGHEWSQDVRNGTQTELRYSYRFICNDNYYGDTCSKICAPRDDHFGHYTCKPDGQIACLPGWKGEYCQEPICLEGCNERNGNCTLPGECKCREGWQGLFCDMCKLHPSCKHGTCTEPWQCTCKEGWGGIFCDQDLNYCTHHKPCANGATCMNTGQGSYTCACLPGFTGVNCDLEVRECDSQPCRNGGHCLDSDSSYRCVCPRGFEGTHCEHRMLTCADTPCFHGGKCRETDNGHSYKCECPAGYTGLNCEKKVDKCTSLQCTNGGHCVVHGNHRQCSCRLGFTGLHCEININECARNPCANGSTCIDRINDYTCSCLPGYTGRHCDRPTDHCASRPCLNGGTCTVGAKGQPTCFCPTQYSGSQCQSENVPLPNTPSPNKGRESDDKLSLAAIMLGVGLVAVLVLLCMVAVVIRHVKRQRNKEQDSETMNNLSKGDFQKENLISTFELKNNNKKIDLEVDCRREKSNHKHINHYHLDNKSSTGYKDELSLLDKDENCEKTIEEKKHLSRLYSERPECRISTICSSRDSMYQSVFVIAEEKNECIIATEEGRRRRGNIEKQLLRRGEQRHRCPLSRAVKHKQTVTMKPQDIIREKSNLWIFGYGSLVWKPDFAYKRSKVGYIKGYKRRFWHGDDFYRGDKENPGRVVTLVEDQEACTWGVAYEVTDFQIEESLQYLNMREVVLGGYVTETVEFISREKGQAPLLALVYIATSDNPIYLGPASDKEIATQIAVCRGKTGHNMEYLVRLAEFMRLYCPEVEDEHLFSIEAAVLDIFRDCGGIKPPDQKPLLLGAI</sequence>
<gene>
    <name evidence="1" type="ORF">L3Q82_026633</name>
</gene>
<name>A0ACB8WIL6_9TELE</name>
<proteinExistence type="predicted"/>
<accession>A0ACB8WIL6</accession>